<keyword evidence="8" id="KW-1185">Reference proteome</keyword>
<dbReference type="PATRIC" id="fig|755172.3.peg.1666"/>
<feature type="domain" description="Tetrapyrrole methylase" evidence="6">
    <location>
        <begin position="1"/>
        <end position="174"/>
    </location>
</feature>
<dbReference type="InterPro" id="IPR000878">
    <property type="entry name" value="4pyrrol_Mease"/>
</dbReference>
<dbReference type="STRING" id="755172.HMPREF1863_01705"/>
<evidence type="ECO:0000313" key="8">
    <source>
        <dbReference type="Proteomes" id="UP000070442"/>
    </source>
</evidence>
<accession>A0A134ABW0</accession>
<dbReference type="PANTHER" id="PTHR43182">
    <property type="entry name" value="COBALT-PRECORRIN-6B C(15)-METHYLTRANSFERASE (DECARBOXYLATING)"/>
    <property type="match status" value="1"/>
</dbReference>
<dbReference type="GO" id="GO:0032259">
    <property type="term" value="P:methylation"/>
    <property type="evidence" value="ECO:0007669"/>
    <property type="project" value="UniProtKB-KW"/>
</dbReference>
<proteinExistence type="predicted"/>
<gene>
    <name evidence="7" type="ORF">HMPREF1863_01705</name>
</gene>
<keyword evidence="2" id="KW-0169">Cobalamin biosynthesis</keyword>
<dbReference type="Gene3D" id="3.40.1010.10">
    <property type="entry name" value="Cobalt-precorrin-4 Transmethylase, Domain 1"/>
    <property type="match status" value="1"/>
</dbReference>
<dbReference type="InterPro" id="IPR014777">
    <property type="entry name" value="4pyrrole_Mease_sub1"/>
</dbReference>
<dbReference type="GO" id="GO:0008276">
    <property type="term" value="F:protein methyltransferase activity"/>
    <property type="evidence" value="ECO:0007669"/>
    <property type="project" value="InterPro"/>
</dbReference>
<keyword evidence="3 7" id="KW-0489">Methyltransferase</keyword>
<evidence type="ECO:0000259" key="6">
    <source>
        <dbReference type="Pfam" id="PF00590"/>
    </source>
</evidence>
<name>A0A134ABW0_9FIRM</name>
<comment type="pathway">
    <text evidence="1">Cofactor biosynthesis; adenosylcobalamin biosynthesis.</text>
</comment>
<dbReference type="InterPro" id="IPR012818">
    <property type="entry name" value="CbiE"/>
</dbReference>
<evidence type="ECO:0000256" key="5">
    <source>
        <dbReference type="ARBA" id="ARBA00022691"/>
    </source>
</evidence>
<keyword evidence="5" id="KW-0949">S-adenosyl-L-methionine</keyword>
<evidence type="ECO:0000256" key="3">
    <source>
        <dbReference type="ARBA" id="ARBA00022603"/>
    </source>
</evidence>
<dbReference type="UniPathway" id="UPA00148"/>
<organism evidence="7 8">
    <name type="scientific">Aedoeadaptatus coxii</name>
    <dbReference type="NCBI Taxonomy" id="755172"/>
    <lineage>
        <taxon>Bacteria</taxon>
        <taxon>Bacillati</taxon>
        <taxon>Bacillota</taxon>
        <taxon>Tissierellia</taxon>
        <taxon>Tissierellales</taxon>
        <taxon>Peptoniphilaceae</taxon>
        <taxon>Aedoeadaptatus</taxon>
    </lineage>
</organism>
<dbReference type="GO" id="GO:0009236">
    <property type="term" value="P:cobalamin biosynthetic process"/>
    <property type="evidence" value="ECO:0007669"/>
    <property type="project" value="UniProtKB-UniPathway"/>
</dbReference>
<dbReference type="OrthoDB" id="9780707at2"/>
<evidence type="ECO:0000256" key="1">
    <source>
        <dbReference type="ARBA" id="ARBA00004953"/>
    </source>
</evidence>
<dbReference type="AlphaFoldDB" id="A0A134ABW0"/>
<dbReference type="EMBL" id="LSDG01000045">
    <property type="protein sequence ID" value="KXB65197.1"/>
    <property type="molecule type" value="Genomic_DNA"/>
</dbReference>
<dbReference type="RefSeq" id="WP_068369691.1">
    <property type="nucleotide sequence ID" value="NZ_CAMQER010000056.1"/>
</dbReference>
<evidence type="ECO:0000313" key="7">
    <source>
        <dbReference type="EMBL" id="KXB65197.1"/>
    </source>
</evidence>
<dbReference type="InterPro" id="IPR050714">
    <property type="entry name" value="Cobalamin_biosynth_MTase"/>
</dbReference>
<sequence length="199" mass="21782">MITLVGAGPGSRGSMTLDAIEAIQSADRVVAFPRLKESLAFIRDDIVEIRRISEAEEAVGDDHLAVVVSGDPLFYGLAATLKRRGMNIHRVVPGISSMQYAASKLQIPWDSMTFYSFHGREKNVDFLLRQKISCVLLDKHYSLTELSADLKEKGAEGMIHGASYLSYDNEMMETKAIGESFAIEGDLALGVIELALDEG</sequence>
<comment type="caution">
    <text evidence="7">The sequence shown here is derived from an EMBL/GenBank/DDBJ whole genome shotgun (WGS) entry which is preliminary data.</text>
</comment>
<evidence type="ECO:0000256" key="4">
    <source>
        <dbReference type="ARBA" id="ARBA00022679"/>
    </source>
</evidence>
<protein>
    <submittedName>
        <fullName evidence="7">Precorrin-6y C5,15-methyltransferase (Decarboxylating), CbiE subunit</fullName>
    </submittedName>
</protein>
<dbReference type="Pfam" id="PF00590">
    <property type="entry name" value="TP_methylase"/>
    <property type="match status" value="1"/>
</dbReference>
<evidence type="ECO:0000256" key="2">
    <source>
        <dbReference type="ARBA" id="ARBA00022573"/>
    </source>
</evidence>
<dbReference type="Proteomes" id="UP000070442">
    <property type="component" value="Unassembled WGS sequence"/>
</dbReference>
<dbReference type="CDD" id="cd11644">
    <property type="entry name" value="Precorrin-6Y-MT"/>
    <property type="match status" value="1"/>
</dbReference>
<dbReference type="InterPro" id="IPR035996">
    <property type="entry name" value="4pyrrol_Methylase_sf"/>
</dbReference>
<dbReference type="SUPFAM" id="SSF53790">
    <property type="entry name" value="Tetrapyrrole methylase"/>
    <property type="match status" value="1"/>
</dbReference>
<reference evidence="8" key="1">
    <citation type="submission" date="2016-01" db="EMBL/GenBank/DDBJ databases">
        <authorList>
            <person name="Mitreva M."/>
            <person name="Pepin K.H."/>
            <person name="Mihindukulasuriya K.A."/>
            <person name="Fulton R."/>
            <person name="Fronick C."/>
            <person name="O'Laughlin M."/>
            <person name="Miner T."/>
            <person name="Herter B."/>
            <person name="Rosa B.A."/>
            <person name="Cordes M."/>
            <person name="Tomlinson C."/>
            <person name="Wollam A."/>
            <person name="Palsikar V.B."/>
            <person name="Mardis E.R."/>
            <person name="Wilson R.K."/>
        </authorList>
    </citation>
    <scope>NUCLEOTIDE SEQUENCE [LARGE SCALE GENOMIC DNA]</scope>
    <source>
        <strain evidence="8">DNF00729</strain>
    </source>
</reference>
<dbReference type="PANTHER" id="PTHR43182:SF1">
    <property type="entry name" value="COBALT-PRECORRIN-7 C(5)-METHYLTRANSFERASE"/>
    <property type="match status" value="1"/>
</dbReference>
<keyword evidence="4 7" id="KW-0808">Transferase</keyword>
<dbReference type="NCBIfam" id="TIGR02467">
    <property type="entry name" value="CbiE"/>
    <property type="match status" value="1"/>
</dbReference>